<sequence length="173" mass="18860">MKKILTLFAVVGLIAFSSCEGPEGPPGEPGPAAEVFQVKGVNFTSANDYNPIIDLNPSIFSSDMVLVYRQDGNAGGAPVWKMAPELYYLPNGSLDFGYNFNFTVNDVSIYMDGNDLESVLSGFRLNQTFRIVIIPGYLTGTAKSVNKPDFSDYHAVIAKYGIDDSKVKEVKVK</sequence>
<evidence type="ECO:0000313" key="1">
    <source>
        <dbReference type="EMBL" id="AWK05066.1"/>
    </source>
</evidence>
<name>A0A2S1YM23_9FLAO</name>
<organism evidence="1 2">
    <name type="scientific">Flavobacterium crocinum</name>
    <dbReference type="NCBI Taxonomy" id="2183896"/>
    <lineage>
        <taxon>Bacteria</taxon>
        <taxon>Pseudomonadati</taxon>
        <taxon>Bacteroidota</taxon>
        <taxon>Flavobacteriia</taxon>
        <taxon>Flavobacteriales</taxon>
        <taxon>Flavobacteriaceae</taxon>
        <taxon>Flavobacterium</taxon>
    </lineage>
</organism>
<dbReference type="KEGG" id="fcr:HYN56_12825"/>
<protein>
    <recommendedName>
        <fullName evidence="3">Dihydrolipoamide dehydrogenase</fullName>
    </recommendedName>
</protein>
<dbReference type="OrthoDB" id="1524444at2"/>
<evidence type="ECO:0000313" key="2">
    <source>
        <dbReference type="Proteomes" id="UP000245250"/>
    </source>
</evidence>
<gene>
    <name evidence="1" type="ORF">HYN56_12825</name>
</gene>
<evidence type="ECO:0008006" key="3">
    <source>
        <dbReference type="Google" id="ProtNLM"/>
    </source>
</evidence>
<accession>A0A2S1YM23</accession>
<dbReference type="Proteomes" id="UP000245250">
    <property type="component" value="Chromosome"/>
</dbReference>
<dbReference type="AlphaFoldDB" id="A0A2S1YM23"/>
<keyword evidence="2" id="KW-1185">Reference proteome</keyword>
<dbReference type="RefSeq" id="WP_109192537.1">
    <property type="nucleotide sequence ID" value="NZ_CP029255.1"/>
</dbReference>
<dbReference type="EMBL" id="CP029255">
    <property type="protein sequence ID" value="AWK05066.1"/>
    <property type="molecule type" value="Genomic_DNA"/>
</dbReference>
<reference evidence="1 2" key="1">
    <citation type="submission" date="2018-05" db="EMBL/GenBank/DDBJ databases">
        <title>Genome sequencing of Flavobacterium sp. HYN0056.</title>
        <authorList>
            <person name="Yi H."/>
            <person name="Baek C."/>
        </authorList>
    </citation>
    <scope>NUCLEOTIDE SEQUENCE [LARGE SCALE GENOMIC DNA]</scope>
    <source>
        <strain evidence="1 2">HYN0056</strain>
    </source>
</reference>
<dbReference type="PROSITE" id="PS51257">
    <property type="entry name" value="PROKAR_LIPOPROTEIN"/>
    <property type="match status" value="1"/>
</dbReference>
<proteinExistence type="predicted"/>